<evidence type="ECO:0000256" key="1">
    <source>
        <dbReference type="ARBA" id="ARBA00004141"/>
    </source>
</evidence>
<evidence type="ECO:0000259" key="7">
    <source>
        <dbReference type="Pfam" id="PF00892"/>
    </source>
</evidence>
<comment type="similarity">
    <text evidence="2">Belongs to the EamA transporter family.</text>
</comment>
<evidence type="ECO:0000256" key="4">
    <source>
        <dbReference type="ARBA" id="ARBA00022989"/>
    </source>
</evidence>
<keyword evidence="3 6" id="KW-0812">Transmembrane</keyword>
<dbReference type="Pfam" id="PF00892">
    <property type="entry name" value="EamA"/>
    <property type="match status" value="1"/>
</dbReference>
<dbReference type="SUPFAM" id="SSF103481">
    <property type="entry name" value="Multidrug resistance efflux transporter EmrE"/>
    <property type="match status" value="1"/>
</dbReference>
<feature type="transmembrane region" description="Helical" evidence="6">
    <location>
        <begin position="49"/>
        <end position="68"/>
    </location>
</feature>
<name>A0ABQ4PDN0_9GAMM</name>
<dbReference type="Proteomes" id="UP000887104">
    <property type="component" value="Unassembled WGS sequence"/>
</dbReference>
<evidence type="ECO:0000313" key="8">
    <source>
        <dbReference type="EMBL" id="GIU45524.1"/>
    </source>
</evidence>
<feature type="domain" description="EamA" evidence="7">
    <location>
        <begin position="12"/>
        <end position="90"/>
    </location>
</feature>
<feature type="transmembrane region" description="Helical" evidence="6">
    <location>
        <begin position="20"/>
        <end position="42"/>
    </location>
</feature>
<dbReference type="PANTHER" id="PTHR32322:SF2">
    <property type="entry name" value="EAMA DOMAIN-CONTAINING PROTEIN"/>
    <property type="match status" value="1"/>
</dbReference>
<keyword evidence="9" id="KW-1185">Reference proteome</keyword>
<dbReference type="PANTHER" id="PTHR32322">
    <property type="entry name" value="INNER MEMBRANE TRANSPORTER"/>
    <property type="match status" value="1"/>
</dbReference>
<evidence type="ECO:0000256" key="5">
    <source>
        <dbReference type="ARBA" id="ARBA00023136"/>
    </source>
</evidence>
<dbReference type="EMBL" id="BPEY01000029">
    <property type="protein sequence ID" value="GIU45524.1"/>
    <property type="molecule type" value="Genomic_DNA"/>
</dbReference>
<comment type="subcellular location">
    <subcellularLocation>
        <location evidence="1">Membrane</location>
        <topology evidence="1">Multi-pass membrane protein</topology>
    </subcellularLocation>
</comment>
<accession>A0ABQ4PDN0</accession>
<keyword evidence="4 6" id="KW-1133">Transmembrane helix</keyword>
<sequence>MAWLIFDGNLAIETWQSRSILAVVYLGVFGSLLGFIAYFYVLQHLAPSTVALVTLITPVFAMLLGAQLNNETLSPSLILGAGFVLSGLALYQFGQRLLKLFWQPKSANSANPS</sequence>
<keyword evidence="5 6" id="KW-0472">Membrane</keyword>
<evidence type="ECO:0000313" key="9">
    <source>
        <dbReference type="Proteomes" id="UP000887104"/>
    </source>
</evidence>
<feature type="transmembrane region" description="Helical" evidence="6">
    <location>
        <begin position="74"/>
        <end position="93"/>
    </location>
</feature>
<dbReference type="InterPro" id="IPR050638">
    <property type="entry name" value="AA-Vitamin_Transporters"/>
</dbReference>
<gene>
    <name evidence="8" type="ORF">TUM4438_19200</name>
</gene>
<dbReference type="RefSeq" id="WP_373317206.1">
    <property type="nucleotide sequence ID" value="NZ_BPEY01000029.1"/>
</dbReference>
<protein>
    <recommendedName>
        <fullName evidence="7">EamA domain-containing protein</fullName>
    </recommendedName>
</protein>
<evidence type="ECO:0000256" key="3">
    <source>
        <dbReference type="ARBA" id="ARBA00022692"/>
    </source>
</evidence>
<proteinExistence type="inferred from homology"/>
<dbReference type="InterPro" id="IPR000620">
    <property type="entry name" value="EamA_dom"/>
</dbReference>
<reference evidence="8" key="1">
    <citation type="submission" date="2021-05" db="EMBL/GenBank/DDBJ databases">
        <title>Molecular characterization for Shewanella algae harboring chromosomal blaOXA-55-like strains isolated from clinical and environment sample.</title>
        <authorList>
            <person name="Ohama Y."/>
            <person name="Aoki K."/>
            <person name="Harada S."/>
            <person name="Moriya K."/>
            <person name="Ishii Y."/>
            <person name="Tateda K."/>
        </authorList>
    </citation>
    <scope>NUCLEOTIDE SEQUENCE</scope>
    <source>
        <strain evidence="8">JCM 11563</strain>
    </source>
</reference>
<comment type="caution">
    <text evidence="8">The sequence shown here is derived from an EMBL/GenBank/DDBJ whole genome shotgun (WGS) entry which is preliminary data.</text>
</comment>
<dbReference type="Gene3D" id="1.10.3730.20">
    <property type="match status" value="1"/>
</dbReference>
<evidence type="ECO:0000256" key="6">
    <source>
        <dbReference type="SAM" id="Phobius"/>
    </source>
</evidence>
<evidence type="ECO:0000256" key="2">
    <source>
        <dbReference type="ARBA" id="ARBA00007362"/>
    </source>
</evidence>
<dbReference type="InterPro" id="IPR037185">
    <property type="entry name" value="EmrE-like"/>
</dbReference>
<organism evidence="8 9">
    <name type="scientific">Shewanella sairae</name>
    <dbReference type="NCBI Taxonomy" id="190310"/>
    <lineage>
        <taxon>Bacteria</taxon>
        <taxon>Pseudomonadati</taxon>
        <taxon>Pseudomonadota</taxon>
        <taxon>Gammaproteobacteria</taxon>
        <taxon>Alteromonadales</taxon>
        <taxon>Shewanellaceae</taxon>
        <taxon>Shewanella</taxon>
    </lineage>
</organism>